<dbReference type="Pfam" id="PF00772">
    <property type="entry name" value="DnaB"/>
    <property type="match status" value="1"/>
</dbReference>
<comment type="caution">
    <text evidence="14">The sequence shown here is derived from an EMBL/GenBank/DDBJ whole genome shotgun (WGS) entry which is preliminary data.</text>
</comment>
<dbReference type="EMBL" id="PCWO01000032">
    <property type="protein sequence ID" value="PIR04851.1"/>
    <property type="molecule type" value="Genomic_DNA"/>
</dbReference>
<evidence type="ECO:0000256" key="3">
    <source>
        <dbReference type="ARBA" id="ARBA00022705"/>
    </source>
</evidence>
<keyword evidence="2 12" id="KW-0639">Primosome</keyword>
<evidence type="ECO:0000256" key="12">
    <source>
        <dbReference type="RuleBase" id="RU362085"/>
    </source>
</evidence>
<dbReference type="Gene3D" id="1.10.860.10">
    <property type="entry name" value="DNAb Helicase, Chain A"/>
    <property type="match status" value="1"/>
</dbReference>
<evidence type="ECO:0000256" key="1">
    <source>
        <dbReference type="ARBA" id="ARBA00008428"/>
    </source>
</evidence>
<keyword evidence="9" id="KW-0413">Isomerase</keyword>
<dbReference type="GO" id="GO:0006269">
    <property type="term" value="P:DNA replication, synthesis of primer"/>
    <property type="evidence" value="ECO:0007669"/>
    <property type="project" value="UniProtKB-UniRule"/>
</dbReference>
<evidence type="ECO:0000256" key="5">
    <source>
        <dbReference type="ARBA" id="ARBA00022801"/>
    </source>
</evidence>
<dbReference type="GO" id="GO:1990077">
    <property type="term" value="C:primosome complex"/>
    <property type="evidence" value="ECO:0007669"/>
    <property type="project" value="UniProtKB-UniRule"/>
</dbReference>
<comment type="function">
    <text evidence="12">The main replicative DNA helicase, it participates in initiation and elongation during chromosome replication. Travels ahead of the DNA replisome, separating dsDNA into templates for DNA synthesis. A processive ATP-dependent 5'-3' DNA helicase it has DNA-dependent ATPase activity.</text>
</comment>
<dbReference type="GO" id="GO:0005524">
    <property type="term" value="F:ATP binding"/>
    <property type="evidence" value="ECO:0007669"/>
    <property type="project" value="UniProtKB-UniRule"/>
</dbReference>
<evidence type="ECO:0000256" key="10">
    <source>
        <dbReference type="ARBA" id="ARBA00048954"/>
    </source>
</evidence>
<dbReference type="InterPro" id="IPR036185">
    <property type="entry name" value="DNA_heli_DnaB-like_N_sf"/>
</dbReference>
<dbReference type="Gene3D" id="3.40.50.300">
    <property type="entry name" value="P-loop containing nucleotide triphosphate hydrolases"/>
    <property type="match status" value="1"/>
</dbReference>
<dbReference type="Proteomes" id="UP000229893">
    <property type="component" value="Unassembled WGS sequence"/>
</dbReference>
<keyword evidence="7 12" id="KW-0067">ATP-binding</keyword>
<keyword evidence="6 12" id="KW-0347">Helicase</keyword>
<comment type="catalytic activity">
    <reaction evidence="10 12">
        <text>ATP + H2O = ADP + phosphate + H(+)</text>
        <dbReference type="Rhea" id="RHEA:13065"/>
        <dbReference type="ChEBI" id="CHEBI:15377"/>
        <dbReference type="ChEBI" id="CHEBI:15378"/>
        <dbReference type="ChEBI" id="CHEBI:30616"/>
        <dbReference type="ChEBI" id="CHEBI:43474"/>
        <dbReference type="ChEBI" id="CHEBI:456216"/>
        <dbReference type="EC" id="5.6.2.3"/>
    </reaction>
</comment>
<dbReference type="PROSITE" id="PS51199">
    <property type="entry name" value="SF4_HELICASE"/>
    <property type="match status" value="1"/>
</dbReference>
<evidence type="ECO:0000256" key="7">
    <source>
        <dbReference type="ARBA" id="ARBA00022840"/>
    </source>
</evidence>
<dbReference type="CDD" id="cd00984">
    <property type="entry name" value="DnaB_C"/>
    <property type="match status" value="1"/>
</dbReference>
<dbReference type="SUPFAM" id="SSF48024">
    <property type="entry name" value="N-terminal domain of DnaB helicase"/>
    <property type="match status" value="1"/>
</dbReference>
<dbReference type="InterPro" id="IPR016136">
    <property type="entry name" value="DNA_helicase_N/primase_C"/>
</dbReference>
<dbReference type="SUPFAM" id="SSF52540">
    <property type="entry name" value="P-loop containing nucleoside triphosphate hydrolases"/>
    <property type="match status" value="1"/>
</dbReference>
<dbReference type="GO" id="GO:0005829">
    <property type="term" value="C:cytosol"/>
    <property type="evidence" value="ECO:0007669"/>
    <property type="project" value="TreeGrafter"/>
</dbReference>
<dbReference type="InterPro" id="IPR027417">
    <property type="entry name" value="P-loop_NTPase"/>
</dbReference>
<sequence length="455" mass="50832">MAKNIDNLKIPPQNIEAERFVLGSLMIDKNAIYKVADIIDYGDFYHPIHSKIFRAIFELFGKSSPIDVISVSNFLKEKGTLTEIGGASYLSELVAQVSTASHVEHYANAIKDKKLLRDLISLSEYLHEKATQNNDDIDELLDSIEQKILAISQRSTIQRFVNIKDELQGAYNRIEKLHQKEGTGLRGVPTGFTAIDNMLSGLQPSDLIILGARPSVGKTSLALNIASQAAKLGDKPVGIFSLEMSREQITERFLSTESGIPLWRLRTGRIHNDDEFMVIQNALDKLSNVPLFIDDTPSPTVLQIRSMARRLQMEHGLGFVIIDYLQLITSRIRSDNVVQQVAEISRGLKGLARELNIPVLALSQLSRGLESRDSKVPKLSDLRDSGSIEQDADVVLFIHRKGKDNPELPVDEQNITDIIIAKHRNGPTGTVKLRFDPEKASFFNIDKTHSDDDIF</sequence>
<dbReference type="GO" id="GO:0016887">
    <property type="term" value="F:ATP hydrolysis activity"/>
    <property type="evidence" value="ECO:0007669"/>
    <property type="project" value="RHEA"/>
</dbReference>
<comment type="similarity">
    <text evidence="1 12">Belongs to the helicase family. DnaB subfamily.</text>
</comment>
<dbReference type="InterPro" id="IPR007693">
    <property type="entry name" value="DNA_helicase_DnaB-like_N"/>
</dbReference>
<evidence type="ECO:0000313" key="15">
    <source>
        <dbReference type="Proteomes" id="UP000229893"/>
    </source>
</evidence>
<dbReference type="PANTHER" id="PTHR30153">
    <property type="entry name" value="REPLICATIVE DNA HELICASE DNAB"/>
    <property type="match status" value="1"/>
</dbReference>
<feature type="domain" description="SF4 helicase" evidence="13">
    <location>
        <begin position="181"/>
        <end position="449"/>
    </location>
</feature>
<keyword evidence="3 12" id="KW-0235">DNA replication</keyword>
<dbReference type="InterPro" id="IPR007694">
    <property type="entry name" value="DNA_helicase_DnaB-like_C"/>
</dbReference>
<keyword evidence="5 12" id="KW-0378">Hydrolase</keyword>
<dbReference type="PANTHER" id="PTHR30153:SF2">
    <property type="entry name" value="REPLICATIVE DNA HELICASE"/>
    <property type="match status" value="1"/>
</dbReference>
<dbReference type="InterPro" id="IPR007692">
    <property type="entry name" value="DNA_helicase_DnaB"/>
</dbReference>
<protein>
    <recommendedName>
        <fullName evidence="11 12">Replicative DNA helicase</fullName>
        <ecNumber evidence="11 12">5.6.2.3</ecNumber>
    </recommendedName>
</protein>
<evidence type="ECO:0000256" key="8">
    <source>
        <dbReference type="ARBA" id="ARBA00023125"/>
    </source>
</evidence>
<accession>A0A2H0N7I1</accession>
<dbReference type="GO" id="GO:0003677">
    <property type="term" value="F:DNA binding"/>
    <property type="evidence" value="ECO:0007669"/>
    <property type="project" value="UniProtKB-UniRule"/>
</dbReference>
<evidence type="ECO:0000256" key="6">
    <source>
        <dbReference type="ARBA" id="ARBA00022806"/>
    </source>
</evidence>
<evidence type="ECO:0000313" key="14">
    <source>
        <dbReference type="EMBL" id="PIR04851.1"/>
    </source>
</evidence>
<dbReference type="FunFam" id="1.10.860.10:FF:000001">
    <property type="entry name" value="Replicative DNA helicase"/>
    <property type="match status" value="1"/>
</dbReference>
<reference evidence="14 15" key="1">
    <citation type="submission" date="2017-09" db="EMBL/GenBank/DDBJ databases">
        <title>Depth-based differentiation of microbial function through sediment-hosted aquifers and enrichment of novel symbionts in the deep terrestrial subsurface.</title>
        <authorList>
            <person name="Probst A.J."/>
            <person name="Ladd B."/>
            <person name="Jarett J.K."/>
            <person name="Geller-Mcgrath D.E."/>
            <person name="Sieber C.M."/>
            <person name="Emerson J.B."/>
            <person name="Anantharaman K."/>
            <person name="Thomas B.C."/>
            <person name="Malmstrom R."/>
            <person name="Stieglmeier M."/>
            <person name="Klingl A."/>
            <person name="Woyke T."/>
            <person name="Ryan C.M."/>
            <person name="Banfield J.F."/>
        </authorList>
    </citation>
    <scope>NUCLEOTIDE SEQUENCE [LARGE SCALE GENOMIC DNA]</scope>
    <source>
        <strain evidence="14">CG11_big_fil_rev_8_21_14_0_20_35_14</strain>
    </source>
</reference>
<dbReference type="GO" id="GO:0043139">
    <property type="term" value="F:5'-3' DNA helicase activity"/>
    <property type="evidence" value="ECO:0007669"/>
    <property type="project" value="UniProtKB-EC"/>
</dbReference>
<evidence type="ECO:0000259" key="13">
    <source>
        <dbReference type="PROSITE" id="PS51199"/>
    </source>
</evidence>
<evidence type="ECO:0000256" key="2">
    <source>
        <dbReference type="ARBA" id="ARBA00022515"/>
    </source>
</evidence>
<dbReference type="AlphaFoldDB" id="A0A2H0N7I1"/>
<dbReference type="EC" id="5.6.2.3" evidence="11 12"/>
<evidence type="ECO:0000256" key="9">
    <source>
        <dbReference type="ARBA" id="ARBA00023235"/>
    </source>
</evidence>
<keyword evidence="8 12" id="KW-0238">DNA-binding</keyword>
<dbReference type="NCBIfam" id="TIGR00665">
    <property type="entry name" value="DnaB"/>
    <property type="match status" value="1"/>
</dbReference>
<dbReference type="Pfam" id="PF03796">
    <property type="entry name" value="DnaB_C"/>
    <property type="match status" value="1"/>
</dbReference>
<gene>
    <name evidence="14" type="primary">dnaB</name>
    <name evidence="14" type="ORF">COV57_02360</name>
</gene>
<organism evidence="14 15">
    <name type="scientific">Candidatus Liptonbacteria bacterium CG11_big_fil_rev_8_21_14_0_20_35_14</name>
    <dbReference type="NCBI Taxonomy" id="1974634"/>
    <lineage>
        <taxon>Bacteria</taxon>
        <taxon>Candidatus Liptoniibacteriota</taxon>
    </lineage>
</organism>
<proteinExistence type="inferred from homology"/>
<evidence type="ECO:0000256" key="4">
    <source>
        <dbReference type="ARBA" id="ARBA00022741"/>
    </source>
</evidence>
<keyword evidence="4 12" id="KW-0547">Nucleotide-binding</keyword>
<evidence type="ECO:0000256" key="11">
    <source>
        <dbReference type="NCBIfam" id="TIGR00665"/>
    </source>
</evidence>
<name>A0A2H0N7I1_9BACT</name>